<dbReference type="AlphaFoldDB" id="A0AAE1APD5"/>
<sequence>MTALIFTVYDSELAQNRSPAGVASHPDLAVADGAKRCKQQRISLNAHARYYLPREISCYVLTCGARGIT</sequence>
<accession>A0AAE1APD5</accession>
<evidence type="ECO:0000313" key="1">
    <source>
        <dbReference type="EMBL" id="KAK3791290.1"/>
    </source>
</evidence>
<keyword evidence="2" id="KW-1185">Reference proteome</keyword>
<dbReference type="EMBL" id="JAWDGP010001473">
    <property type="protein sequence ID" value="KAK3791290.1"/>
    <property type="molecule type" value="Genomic_DNA"/>
</dbReference>
<dbReference type="Proteomes" id="UP001283361">
    <property type="component" value="Unassembled WGS sequence"/>
</dbReference>
<evidence type="ECO:0000313" key="2">
    <source>
        <dbReference type="Proteomes" id="UP001283361"/>
    </source>
</evidence>
<comment type="caution">
    <text evidence="1">The sequence shown here is derived from an EMBL/GenBank/DDBJ whole genome shotgun (WGS) entry which is preliminary data.</text>
</comment>
<name>A0AAE1APD5_9GAST</name>
<protein>
    <submittedName>
        <fullName evidence="1">Uncharacterized protein</fullName>
    </submittedName>
</protein>
<organism evidence="1 2">
    <name type="scientific">Elysia crispata</name>
    <name type="common">lettuce slug</name>
    <dbReference type="NCBI Taxonomy" id="231223"/>
    <lineage>
        <taxon>Eukaryota</taxon>
        <taxon>Metazoa</taxon>
        <taxon>Spiralia</taxon>
        <taxon>Lophotrochozoa</taxon>
        <taxon>Mollusca</taxon>
        <taxon>Gastropoda</taxon>
        <taxon>Heterobranchia</taxon>
        <taxon>Euthyneura</taxon>
        <taxon>Panpulmonata</taxon>
        <taxon>Sacoglossa</taxon>
        <taxon>Placobranchoidea</taxon>
        <taxon>Plakobranchidae</taxon>
        <taxon>Elysia</taxon>
    </lineage>
</organism>
<gene>
    <name evidence="1" type="ORF">RRG08_012478</name>
</gene>
<reference evidence="1" key="1">
    <citation type="journal article" date="2023" name="G3 (Bethesda)">
        <title>A reference genome for the long-term kleptoplast-retaining sea slug Elysia crispata morphotype clarki.</title>
        <authorList>
            <person name="Eastman K.E."/>
            <person name="Pendleton A.L."/>
            <person name="Shaikh M.A."/>
            <person name="Suttiyut T."/>
            <person name="Ogas R."/>
            <person name="Tomko P."/>
            <person name="Gavelis G."/>
            <person name="Widhalm J.R."/>
            <person name="Wisecaver J.H."/>
        </authorList>
    </citation>
    <scope>NUCLEOTIDE SEQUENCE</scope>
    <source>
        <strain evidence="1">ECLA1</strain>
    </source>
</reference>
<proteinExistence type="predicted"/>